<gene>
    <name evidence="2" type="ORF">F2Q68_00010584</name>
</gene>
<dbReference type="Proteomes" id="UP000712281">
    <property type="component" value="Unassembled WGS sequence"/>
</dbReference>
<reference evidence="2" key="1">
    <citation type="submission" date="2019-12" db="EMBL/GenBank/DDBJ databases">
        <title>Genome sequencing and annotation of Brassica cretica.</title>
        <authorList>
            <person name="Studholme D.J."/>
            <person name="Sarris P.F."/>
        </authorList>
    </citation>
    <scope>NUCLEOTIDE SEQUENCE</scope>
    <source>
        <strain evidence="2">PFS-001/15</strain>
        <tissue evidence="2">Leaf</tissue>
    </source>
</reference>
<dbReference type="AlphaFoldDB" id="A0A8S9L1Y9"/>
<evidence type="ECO:0000313" key="2">
    <source>
        <dbReference type="EMBL" id="KAF2600685.1"/>
    </source>
</evidence>
<feature type="compositionally biased region" description="Basic and acidic residues" evidence="1">
    <location>
        <begin position="50"/>
        <end position="69"/>
    </location>
</feature>
<protein>
    <submittedName>
        <fullName evidence="2">Uncharacterized protein</fullName>
    </submittedName>
</protein>
<feature type="compositionally biased region" description="Basic and acidic residues" evidence="1">
    <location>
        <begin position="12"/>
        <end position="40"/>
    </location>
</feature>
<sequence>MHVLLKSGQSASREEAIEEMKERRSTVLKMEDMNFGRKSIDAQTTTSSDTKFDRHSATNIDRRHPAGSR</sequence>
<feature type="region of interest" description="Disordered" evidence="1">
    <location>
        <begin position="1"/>
        <end position="69"/>
    </location>
</feature>
<organism evidence="2 3">
    <name type="scientific">Brassica cretica</name>
    <name type="common">Mustard</name>
    <dbReference type="NCBI Taxonomy" id="69181"/>
    <lineage>
        <taxon>Eukaryota</taxon>
        <taxon>Viridiplantae</taxon>
        <taxon>Streptophyta</taxon>
        <taxon>Embryophyta</taxon>
        <taxon>Tracheophyta</taxon>
        <taxon>Spermatophyta</taxon>
        <taxon>Magnoliopsida</taxon>
        <taxon>eudicotyledons</taxon>
        <taxon>Gunneridae</taxon>
        <taxon>Pentapetalae</taxon>
        <taxon>rosids</taxon>
        <taxon>malvids</taxon>
        <taxon>Brassicales</taxon>
        <taxon>Brassicaceae</taxon>
        <taxon>Brassiceae</taxon>
        <taxon>Brassica</taxon>
    </lineage>
</organism>
<name>A0A8S9L1Y9_BRACR</name>
<dbReference type="EMBL" id="QGKW02000717">
    <property type="protein sequence ID" value="KAF2600685.1"/>
    <property type="molecule type" value="Genomic_DNA"/>
</dbReference>
<evidence type="ECO:0000256" key="1">
    <source>
        <dbReference type="SAM" id="MobiDB-lite"/>
    </source>
</evidence>
<proteinExistence type="predicted"/>
<comment type="caution">
    <text evidence="2">The sequence shown here is derived from an EMBL/GenBank/DDBJ whole genome shotgun (WGS) entry which is preliminary data.</text>
</comment>
<accession>A0A8S9L1Y9</accession>
<evidence type="ECO:0000313" key="3">
    <source>
        <dbReference type="Proteomes" id="UP000712281"/>
    </source>
</evidence>